<reference evidence="1" key="1">
    <citation type="submission" date="2019-12" db="EMBL/GenBank/DDBJ databases">
        <title>An insight into the sialome of adult female Ixodes ricinus ticks feeding for 6 days.</title>
        <authorList>
            <person name="Perner J."/>
            <person name="Ribeiro J.M.C."/>
        </authorList>
    </citation>
    <scope>NUCLEOTIDE SEQUENCE</scope>
    <source>
        <strain evidence="1">Semi-engorged</strain>
        <tissue evidence="1">Salivary glands</tissue>
    </source>
</reference>
<organism evidence="1">
    <name type="scientific">Ixodes ricinus</name>
    <name type="common">Common tick</name>
    <name type="synonym">Acarus ricinus</name>
    <dbReference type="NCBI Taxonomy" id="34613"/>
    <lineage>
        <taxon>Eukaryota</taxon>
        <taxon>Metazoa</taxon>
        <taxon>Ecdysozoa</taxon>
        <taxon>Arthropoda</taxon>
        <taxon>Chelicerata</taxon>
        <taxon>Arachnida</taxon>
        <taxon>Acari</taxon>
        <taxon>Parasitiformes</taxon>
        <taxon>Ixodida</taxon>
        <taxon>Ixodoidea</taxon>
        <taxon>Ixodidae</taxon>
        <taxon>Ixodinae</taxon>
        <taxon>Ixodes</taxon>
    </lineage>
</organism>
<dbReference type="AlphaFoldDB" id="A0A6B0U098"/>
<dbReference type="EMBL" id="GIFC01000534">
    <property type="protein sequence ID" value="MXU82617.1"/>
    <property type="molecule type" value="Transcribed_RNA"/>
</dbReference>
<evidence type="ECO:0000313" key="1">
    <source>
        <dbReference type="EMBL" id="MXU82617.1"/>
    </source>
</evidence>
<name>A0A6B0U098_IXORI</name>
<protein>
    <submittedName>
        <fullName evidence="1">Putative secreted protein</fullName>
    </submittedName>
</protein>
<sequence>MVSTGRVWQRRALSVPVALHPVESQEPDSRVAPVPLVPQDWRLLSPPWWVALHWPRLVLTLVPLLAGLPK</sequence>
<proteinExistence type="predicted"/>
<accession>A0A6B0U098</accession>